<gene>
    <name evidence="2" type="ORF">H072_6333</name>
</gene>
<dbReference type="AlphaFoldDB" id="S8AA49"/>
<dbReference type="Proteomes" id="UP000015100">
    <property type="component" value="Unassembled WGS sequence"/>
</dbReference>
<dbReference type="HOGENOM" id="CLU_1570592_0_0_1"/>
<protein>
    <submittedName>
        <fullName evidence="2">Uncharacterized protein</fullName>
    </submittedName>
</protein>
<accession>S8AA49</accession>
<dbReference type="EMBL" id="AQGS01000443">
    <property type="protein sequence ID" value="EPS39784.1"/>
    <property type="molecule type" value="Genomic_DNA"/>
</dbReference>
<name>S8AA49_DACHA</name>
<sequence length="170" mass="18134">MKISQALYSAIFLITTSAAASHAPISFGRIERRDNGTTPASNSSIPALTTLAVVPTPTGKGPWARPSDAPRANLFGAAETGEDFKKNFIARAEKRGGNPLKLKFYKEAPQTVWDQLADLNNKKAAAARSKSSDMEARVAQYNSAMKSFLAGKIPDFANLPTPLPGNSRGV</sequence>
<reference evidence="3" key="2">
    <citation type="submission" date="2013-04" db="EMBL/GenBank/DDBJ databases">
        <title>Genomic mechanisms accounting for the adaptation to parasitism in nematode-trapping fungi.</title>
        <authorList>
            <person name="Ahren D.G."/>
        </authorList>
    </citation>
    <scope>NUCLEOTIDE SEQUENCE [LARGE SCALE GENOMIC DNA]</scope>
    <source>
        <strain evidence="3">CBS 200.50</strain>
    </source>
</reference>
<evidence type="ECO:0000313" key="2">
    <source>
        <dbReference type="EMBL" id="EPS39784.1"/>
    </source>
</evidence>
<comment type="caution">
    <text evidence="2">The sequence shown here is derived from an EMBL/GenBank/DDBJ whole genome shotgun (WGS) entry which is preliminary data.</text>
</comment>
<evidence type="ECO:0000313" key="3">
    <source>
        <dbReference type="Proteomes" id="UP000015100"/>
    </source>
</evidence>
<keyword evidence="1" id="KW-0732">Signal</keyword>
<reference evidence="2 3" key="1">
    <citation type="journal article" date="2013" name="PLoS Genet.">
        <title>Genomic mechanisms accounting for the adaptation to parasitism in nematode-trapping fungi.</title>
        <authorList>
            <person name="Meerupati T."/>
            <person name="Andersson K.M."/>
            <person name="Friman E."/>
            <person name="Kumar D."/>
            <person name="Tunlid A."/>
            <person name="Ahren D."/>
        </authorList>
    </citation>
    <scope>NUCLEOTIDE SEQUENCE [LARGE SCALE GENOMIC DNA]</scope>
    <source>
        <strain evidence="2 3">CBS 200.50</strain>
    </source>
</reference>
<proteinExistence type="predicted"/>
<keyword evidence="3" id="KW-1185">Reference proteome</keyword>
<feature type="signal peptide" evidence="1">
    <location>
        <begin position="1"/>
        <end position="20"/>
    </location>
</feature>
<feature type="chain" id="PRO_5004548345" evidence="1">
    <location>
        <begin position="21"/>
        <end position="170"/>
    </location>
</feature>
<evidence type="ECO:0000256" key="1">
    <source>
        <dbReference type="SAM" id="SignalP"/>
    </source>
</evidence>
<organism evidence="2 3">
    <name type="scientific">Dactylellina haptotyla (strain CBS 200.50)</name>
    <name type="common">Nematode-trapping fungus</name>
    <name type="synonym">Monacrosporium haptotylum</name>
    <dbReference type="NCBI Taxonomy" id="1284197"/>
    <lineage>
        <taxon>Eukaryota</taxon>
        <taxon>Fungi</taxon>
        <taxon>Dikarya</taxon>
        <taxon>Ascomycota</taxon>
        <taxon>Pezizomycotina</taxon>
        <taxon>Orbiliomycetes</taxon>
        <taxon>Orbiliales</taxon>
        <taxon>Orbiliaceae</taxon>
        <taxon>Dactylellina</taxon>
    </lineage>
</organism>